<comment type="caution">
    <text evidence="1">The sequence shown here is derived from an EMBL/GenBank/DDBJ whole genome shotgun (WGS) entry which is preliminary data.</text>
</comment>
<dbReference type="AlphaFoldDB" id="S7U953"/>
<keyword evidence="2" id="KW-1185">Reference proteome</keyword>
<protein>
    <submittedName>
        <fullName evidence="1">Uncharacterized protein</fullName>
    </submittedName>
</protein>
<dbReference type="PATRIC" id="fig|1121439.3.peg.3008"/>
<evidence type="ECO:0000313" key="1">
    <source>
        <dbReference type="EMBL" id="EPR30479.1"/>
    </source>
</evidence>
<sequence length="184" mass="20865">MRLNPKECILYSGGANGAEQVFGEMAEKYGLDEVNYSFEGHQLARTRGVRMLTQEELNLKDVSMTYVSRLMHRDYSRAPLFRKVLQTICWQVSSGHEVYVVGSILEDGTVKGGTGWGAEFAKLCNKPLYVFDQVKDGWFFWDKENWESCGEPTITHSHFTGTGTRFLEENGRKAIAVLFARSFG</sequence>
<gene>
    <name evidence="1" type="ORF">dsat_1619</name>
</gene>
<proteinExistence type="predicted"/>
<dbReference type="RefSeq" id="WP_020888315.1">
    <property type="nucleotide sequence ID" value="NZ_ATHI01000032.1"/>
</dbReference>
<dbReference type="eggNOG" id="COG0467">
    <property type="taxonomic scope" value="Bacteria"/>
</dbReference>
<dbReference type="Proteomes" id="UP000014975">
    <property type="component" value="Unassembled WGS sequence"/>
</dbReference>
<evidence type="ECO:0000313" key="2">
    <source>
        <dbReference type="Proteomes" id="UP000014975"/>
    </source>
</evidence>
<reference evidence="1 2" key="1">
    <citation type="journal article" date="2013" name="Genome Announc.">
        <title>Draft genome sequences for three mercury-methylating, sulfate-reducing bacteria.</title>
        <authorList>
            <person name="Brown S.D."/>
            <person name="Hurt R.A.Jr."/>
            <person name="Gilmour C.C."/>
            <person name="Elias D.A."/>
        </authorList>
    </citation>
    <scope>NUCLEOTIDE SEQUENCE [LARGE SCALE GENOMIC DNA]</scope>
    <source>
        <strain evidence="1 2">DSM 16529</strain>
    </source>
</reference>
<dbReference type="STRING" id="1121439.dsat_1619"/>
<dbReference type="EMBL" id="ATHI01000032">
    <property type="protein sequence ID" value="EPR30479.1"/>
    <property type="molecule type" value="Genomic_DNA"/>
</dbReference>
<organism evidence="1 2">
    <name type="scientific">Alkalidesulfovibrio alkalitolerans DSM 16529</name>
    <dbReference type="NCBI Taxonomy" id="1121439"/>
    <lineage>
        <taxon>Bacteria</taxon>
        <taxon>Pseudomonadati</taxon>
        <taxon>Thermodesulfobacteriota</taxon>
        <taxon>Desulfovibrionia</taxon>
        <taxon>Desulfovibrionales</taxon>
        <taxon>Desulfovibrionaceae</taxon>
        <taxon>Alkalidesulfovibrio</taxon>
    </lineage>
</organism>
<accession>S7U953</accession>
<name>S7U953_9BACT</name>
<dbReference type="OrthoDB" id="1334607at2"/>